<name>A0AA86TP23_9EUKA</name>
<dbReference type="EMBL" id="CAXDID020000356">
    <property type="protein sequence ID" value="CAL6081798.1"/>
    <property type="molecule type" value="Genomic_DNA"/>
</dbReference>
<reference evidence="2 3" key="2">
    <citation type="submission" date="2024-07" db="EMBL/GenBank/DDBJ databases">
        <authorList>
            <person name="Akdeniz Z."/>
        </authorList>
    </citation>
    <scope>NUCLEOTIDE SEQUENCE [LARGE SCALE GENOMIC DNA]</scope>
</reference>
<protein>
    <submittedName>
        <fullName evidence="2">Hypothetical_protein</fullName>
    </submittedName>
</protein>
<evidence type="ECO:0000313" key="3">
    <source>
        <dbReference type="Proteomes" id="UP001642409"/>
    </source>
</evidence>
<sequence>MQQINYPDSEIVQETFRNLFTAEMAIDDAISFCIQEHPDLCEKYKHHKRVASRSATRKQAFFITVIGDNDDVTVGNAMRALKNTYTVIHWCRIFVGKIPYQDLPVCFIMIKMIDRYEEKKCEFIIKKYLNVAPNGYYSGSKFPCDYLLIKFCQKFEGFRDHCYVNKNPLQPNQQKRKQAALSIRADYSYPSSLVPDTQLTEAPVQKTKRVRVRKALAAEEPAGQAQEVPPTQDVIEEVAAQKVLKKE</sequence>
<dbReference type="Proteomes" id="UP001642409">
    <property type="component" value="Unassembled WGS sequence"/>
</dbReference>
<reference evidence="1" key="1">
    <citation type="submission" date="2023-06" db="EMBL/GenBank/DDBJ databases">
        <authorList>
            <person name="Kurt Z."/>
        </authorList>
    </citation>
    <scope>NUCLEOTIDE SEQUENCE</scope>
</reference>
<dbReference type="EMBL" id="CATOUU010000310">
    <property type="protein sequence ID" value="CAI9924324.1"/>
    <property type="molecule type" value="Genomic_DNA"/>
</dbReference>
<proteinExistence type="predicted"/>
<keyword evidence="3" id="KW-1185">Reference proteome</keyword>
<gene>
    <name evidence="1" type="ORF">HINF_LOCUS11969</name>
    <name evidence="2" type="ORF">HINF_LOCUS60590</name>
</gene>
<comment type="caution">
    <text evidence="1">The sequence shown here is derived from an EMBL/GenBank/DDBJ whole genome shotgun (WGS) entry which is preliminary data.</text>
</comment>
<dbReference type="AlphaFoldDB" id="A0AA86TP23"/>
<evidence type="ECO:0000313" key="1">
    <source>
        <dbReference type="EMBL" id="CAI9924324.1"/>
    </source>
</evidence>
<evidence type="ECO:0000313" key="2">
    <source>
        <dbReference type="EMBL" id="CAL6081798.1"/>
    </source>
</evidence>
<organism evidence="1">
    <name type="scientific">Hexamita inflata</name>
    <dbReference type="NCBI Taxonomy" id="28002"/>
    <lineage>
        <taxon>Eukaryota</taxon>
        <taxon>Metamonada</taxon>
        <taxon>Diplomonadida</taxon>
        <taxon>Hexamitidae</taxon>
        <taxon>Hexamitinae</taxon>
        <taxon>Hexamita</taxon>
    </lineage>
</organism>
<accession>A0AA86TP23</accession>